<evidence type="ECO:0000259" key="1">
    <source>
        <dbReference type="SMART" id="SM01321"/>
    </source>
</evidence>
<feature type="domain" description="Transposase IS200-like" evidence="1">
    <location>
        <begin position="10"/>
        <end position="135"/>
    </location>
</feature>
<protein>
    <recommendedName>
        <fullName evidence="1">Transposase IS200-like domain-containing protein</fullName>
    </recommendedName>
</protein>
<dbReference type="GO" id="GO:0004803">
    <property type="term" value="F:transposase activity"/>
    <property type="evidence" value="ECO:0007669"/>
    <property type="project" value="InterPro"/>
</dbReference>
<dbReference type="GO" id="GO:0043565">
    <property type="term" value="F:sequence-specific DNA binding"/>
    <property type="evidence" value="ECO:0007669"/>
    <property type="project" value="TreeGrafter"/>
</dbReference>
<dbReference type="Pfam" id="PF01797">
    <property type="entry name" value="Y1_Tnp"/>
    <property type="match status" value="1"/>
</dbReference>
<proteinExistence type="predicted"/>
<reference evidence="2" key="1">
    <citation type="submission" date="2018-06" db="EMBL/GenBank/DDBJ databases">
        <authorList>
            <person name="Zhirakovskaya E."/>
        </authorList>
    </citation>
    <scope>NUCLEOTIDE SEQUENCE</scope>
</reference>
<dbReference type="InterPro" id="IPR052715">
    <property type="entry name" value="RAYT_transposase"/>
</dbReference>
<dbReference type="AlphaFoldDB" id="A0A3B0QVY4"/>
<dbReference type="SMART" id="SM01321">
    <property type="entry name" value="Y1_Tnp"/>
    <property type="match status" value="1"/>
</dbReference>
<dbReference type="PANTHER" id="PTHR36966">
    <property type="entry name" value="REP-ASSOCIATED TYROSINE TRANSPOSASE"/>
    <property type="match status" value="1"/>
</dbReference>
<evidence type="ECO:0000313" key="2">
    <source>
        <dbReference type="EMBL" id="VAV84472.1"/>
    </source>
</evidence>
<sequence>MPSARINKELNQDTYFMTFSVRRLYYLFDRYNRWDILLDSLKYCQKHKGLKIYNWVFMLNHIHLIIQSEDVSGLVRDFKKYTSKKLKDNILKTEPAILKLFDNDGEFQFWEKGNMPKIIESDEFYVQKARYIELNPVKKSYVKRAEDWIYSSANKDELLKLEKAD</sequence>
<dbReference type="InterPro" id="IPR036515">
    <property type="entry name" value="Transposase_17_sf"/>
</dbReference>
<gene>
    <name evidence="2" type="ORF">MNBD_DELTA01-1100</name>
</gene>
<dbReference type="NCBIfam" id="NF047646">
    <property type="entry name" value="REP_Tyr_transpos"/>
    <property type="match status" value="1"/>
</dbReference>
<dbReference type="SUPFAM" id="SSF143422">
    <property type="entry name" value="Transposase IS200-like"/>
    <property type="match status" value="1"/>
</dbReference>
<accession>A0A3B0QVY4</accession>
<organism evidence="2">
    <name type="scientific">hydrothermal vent metagenome</name>
    <dbReference type="NCBI Taxonomy" id="652676"/>
    <lineage>
        <taxon>unclassified sequences</taxon>
        <taxon>metagenomes</taxon>
        <taxon>ecological metagenomes</taxon>
    </lineage>
</organism>
<dbReference type="GO" id="GO:0006313">
    <property type="term" value="P:DNA transposition"/>
    <property type="evidence" value="ECO:0007669"/>
    <property type="project" value="InterPro"/>
</dbReference>
<name>A0A3B0QVY4_9ZZZZ</name>
<dbReference type="PANTHER" id="PTHR36966:SF1">
    <property type="entry name" value="REP-ASSOCIATED TYROSINE TRANSPOSASE"/>
    <property type="match status" value="1"/>
</dbReference>
<dbReference type="Gene3D" id="3.30.70.1290">
    <property type="entry name" value="Transposase IS200-like"/>
    <property type="match status" value="1"/>
</dbReference>
<dbReference type="EMBL" id="UOEA01000067">
    <property type="protein sequence ID" value="VAV84472.1"/>
    <property type="molecule type" value="Genomic_DNA"/>
</dbReference>
<dbReference type="InterPro" id="IPR002686">
    <property type="entry name" value="Transposase_17"/>
</dbReference>